<evidence type="ECO:0000256" key="5">
    <source>
        <dbReference type="ARBA" id="ARBA00023136"/>
    </source>
</evidence>
<accession>A0ABU5PM77</accession>
<evidence type="ECO:0000313" key="11">
    <source>
        <dbReference type="Proteomes" id="UP001292216"/>
    </source>
</evidence>
<reference evidence="10 11" key="1">
    <citation type="submission" date="2023-12" db="EMBL/GenBank/DDBJ databases">
        <title>Whole genome sequencing of Paenibacillus phoenicis isolated from the Phoenix Mars Lander spacecraft assembly facility.</title>
        <authorList>
            <person name="Garcia A."/>
            <person name="Venkateswaran K."/>
        </authorList>
    </citation>
    <scope>NUCLEOTIDE SEQUENCE [LARGE SCALE GENOMIC DNA]</scope>
    <source>
        <strain evidence="10 11">3PO2SA</strain>
    </source>
</reference>
<dbReference type="PANTHER" id="PTHR35789:SF1">
    <property type="entry name" value="SPORE GERMINATION PROTEIN B3"/>
    <property type="match status" value="1"/>
</dbReference>
<dbReference type="Pfam" id="PF05504">
    <property type="entry name" value="Spore_GerAC"/>
    <property type="match status" value="1"/>
</dbReference>
<dbReference type="InterPro" id="IPR008844">
    <property type="entry name" value="Spore_GerAC-like"/>
</dbReference>
<evidence type="ECO:0000256" key="6">
    <source>
        <dbReference type="ARBA" id="ARBA00023139"/>
    </source>
</evidence>
<dbReference type="PANTHER" id="PTHR35789">
    <property type="entry name" value="SPORE GERMINATION PROTEIN B3"/>
    <property type="match status" value="1"/>
</dbReference>
<comment type="similarity">
    <text evidence="2">Belongs to the GerABKC lipoprotein family.</text>
</comment>
<sequence>MRKRRILSLFLAAGLLALQTGCWSSREIEDLSLYIGLALDAGEPTTVERELEKQGGNYPKRNLITATIQIVPMGNFSSDKQSGGQGRKNEFLNISETGDSLFEIMRQYSLRLKRAVIGQHLKVIVVSTELVRQQSIDKLMDFVLRDNDTRPSCIVLLSKGKARKTLEMAHSGDPPAFKLRDMLQERFRTGKIMNEVNLTELNERLGTKQSFLLQEVSKYGGETKFTGAGIIKGSTGKWIGTLDQTDVESIAWIQGDVEGGVIKSYDWRNETITYEVEDEKTQITPRIEEGRLSFHVKIESEGRLIENWDLEEDPSKTEFLEKAKKIFEKRLNQMLETTMHKMQSEYKTDVAGFGNRLRITHPKYWKEVESHWDDVFSLTPVTFDIDFTITDYGASKK</sequence>
<evidence type="ECO:0000256" key="3">
    <source>
        <dbReference type="ARBA" id="ARBA00022544"/>
    </source>
</evidence>
<keyword evidence="6" id="KW-0564">Palmitate</keyword>
<feature type="domain" description="Spore germination protein N-terminal" evidence="9">
    <location>
        <begin position="25"/>
        <end position="216"/>
    </location>
</feature>
<keyword evidence="5" id="KW-0472">Membrane</keyword>
<dbReference type="RefSeq" id="WP_323077742.1">
    <property type="nucleotide sequence ID" value="NZ_CBCSKM010000008.1"/>
</dbReference>
<dbReference type="EMBL" id="JAYERP010000001">
    <property type="protein sequence ID" value="MEA3571053.1"/>
    <property type="molecule type" value="Genomic_DNA"/>
</dbReference>
<keyword evidence="7" id="KW-0449">Lipoprotein</keyword>
<evidence type="ECO:0000256" key="4">
    <source>
        <dbReference type="ARBA" id="ARBA00022729"/>
    </source>
</evidence>
<evidence type="ECO:0000256" key="1">
    <source>
        <dbReference type="ARBA" id="ARBA00004635"/>
    </source>
</evidence>
<dbReference type="InterPro" id="IPR038501">
    <property type="entry name" value="Spore_GerAC_C_sf"/>
</dbReference>
<feature type="domain" description="Spore germination GerAC-like C-terminal" evidence="8">
    <location>
        <begin position="226"/>
        <end position="393"/>
    </location>
</feature>
<comment type="caution">
    <text evidence="10">The sequence shown here is derived from an EMBL/GenBank/DDBJ whole genome shotgun (WGS) entry which is preliminary data.</text>
</comment>
<gene>
    <name evidence="10" type="ORF">U9M73_13760</name>
</gene>
<dbReference type="InterPro" id="IPR046953">
    <property type="entry name" value="Spore_GerAC-like_C"/>
</dbReference>
<evidence type="ECO:0000256" key="7">
    <source>
        <dbReference type="ARBA" id="ARBA00023288"/>
    </source>
</evidence>
<keyword evidence="11" id="KW-1185">Reference proteome</keyword>
<keyword evidence="3" id="KW-0309">Germination</keyword>
<proteinExistence type="inferred from homology"/>
<name>A0ABU5PM77_9BACL</name>
<dbReference type="Proteomes" id="UP001292216">
    <property type="component" value="Unassembled WGS sequence"/>
</dbReference>
<protein>
    <submittedName>
        <fullName evidence="10">Ger(X)C family spore germination protein</fullName>
    </submittedName>
</protein>
<dbReference type="Gene3D" id="3.30.300.210">
    <property type="entry name" value="Nutrient germinant receptor protein C, domain 3"/>
    <property type="match status" value="1"/>
</dbReference>
<organism evidence="10 11">
    <name type="scientific">Paenibacillus phoenicis</name>
    <dbReference type="NCBI Taxonomy" id="554117"/>
    <lineage>
        <taxon>Bacteria</taxon>
        <taxon>Bacillati</taxon>
        <taxon>Bacillota</taxon>
        <taxon>Bacilli</taxon>
        <taxon>Bacillales</taxon>
        <taxon>Paenibacillaceae</taxon>
        <taxon>Paenibacillus</taxon>
    </lineage>
</organism>
<dbReference type="Pfam" id="PF25198">
    <property type="entry name" value="Spore_GerAC_N"/>
    <property type="match status" value="1"/>
</dbReference>
<evidence type="ECO:0000313" key="10">
    <source>
        <dbReference type="EMBL" id="MEA3571053.1"/>
    </source>
</evidence>
<keyword evidence="4" id="KW-0732">Signal</keyword>
<evidence type="ECO:0000256" key="2">
    <source>
        <dbReference type="ARBA" id="ARBA00007886"/>
    </source>
</evidence>
<dbReference type="NCBIfam" id="TIGR02887">
    <property type="entry name" value="spore_ger_x_C"/>
    <property type="match status" value="1"/>
</dbReference>
<evidence type="ECO:0000259" key="8">
    <source>
        <dbReference type="Pfam" id="PF05504"/>
    </source>
</evidence>
<dbReference type="InterPro" id="IPR057336">
    <property type="entry name" value="GerAC_N"/>
</dbReference>
<evidence type="ECO:0000259" key="9">
    <source>
        <dbReference type="Pfam" id="PF25198"/>
    </source>
</evidence>
<comment type="subcellular location">
    <subcellularLocation>
        <location evidence="1">Membrane</location>
        <topology evidence="1">Lipid-anchor</topology>
    </subcellularLocation>
</comment>